<protein>
    <recommendedName>
        <fullName evidence="3">MADF domain-containing protein</fullName>
    </recommendedName>
</protein>
<organism evidence="1 2">
    <name type="scientific">Atta colombica</name>
    <dbReference type="NCBI Taxonomy" id="520822"/>
    <lineage>
        <taxon>Eukaryota</taxon>
        <taxon>Metazoa</taxon>
        <taxon>Ecdysozoa</taxon>
        <taxon>Arthropoda</taxon>
        <taxon>Hexapoda</taxon>
        <taxon>Insecta</taxon>
        <taxon>Pterygota</taxon>
        <taxon>Neoptera</taxon>
        <taxon>Endopterygota</taxon>
        <taxon>Hymenoptera</taxon>
        <taxon>Apocrita</taxon>
        <taxon>Aculeata</taxon>
        <taxon>Formicoidea</taxon>
        <taxon>Formicidae</taxon>
        <taxon>Myrmicinae</taxon>
        <taxon>Atta</taxon>
    </lineage>
</organism>
<evidence type="ECO:0008006" key="3">
    <source>
        <dbReference type="Google" id="ProtNLM"/>
    </source>
</evidence>
<accession>A0A151I1J9</accession>
<dbReference type="Proteomes" id="UP000078540">
    <property type="component" value="Unassembled WGS sequence"/>
</dbReference>
<proteinExistence type="predicted"/>
<gene>
    <name evidence="1" type="ORF">ALC53_08977</name>
</gene>
<name>A0A151I1J9_9HYME</name>
<evidence type="ECO:0000313" key="1">
    <source>
        <dbReference type="EMBL" id="KYM80579.1"/>
    </source>
</evidence>
<dbReference type="AlphaFoldDB" id="A0A151I1J9"/>
<sequence length="51" mass="6125">MKENGYSDLNEDFLDRKMRNMKKSYKNIKDNNNKKASTGRGTNFVEVRQYF</sequence>
<dbReference type="EMBL" id="KQ976563">
    <property type="protein sequence ID" value="KYM80579.1"/>
    <property type="molecule type" value="Genomic_DNA"/>
</dbReference>
<reference evidence="1 2" key="1">
    <citation type="submission" date="2015-09" db="EMBL/GenBank/DDBJ databases">
        <title>Atta colombica WGS genome.</title>
        <authorList>
            <person name="Nygaard S."/>
            <person name="Hu H."/>
            <person name="Boomsma J."/>
            <person name="Zhang G."/>
        </authorList>
    </citation>
    <scope>NUCLEOTIDE SEQUENCE [LARGE SCALE GENOMIC DNA]</scope>
    <source>
        <strain evidence="1">Treedump-2</strain>
        <tissue evidence="1">Whole body</tissue>
    </source>
</reference>
<evidence type="ECO:0000313" key="2">
    <source>
        <dbReference type="Proteomes" id="UP000078540"/>
    </source>
</evidence>
<keyword evidence="2" id="KW-1185">Reference proteome</keyword>